<dbReference type="Proteomes" id="UP000324222">
    <property type="component" value="Unassembled WGS sequence"/>
</dbReference>
<name>A0A5B7JFL3_PORTR</name>
<evidence type="ECO:0000313" key="2">
    <source>
        <dbReference type="Proteomes" id="UP000324222"/>
    </source>
</evidence>
<protein>
    <submittedName>
        <fullName evidence="1">Uncharacterized protein</fullName>
    </submittedName>
</protein>
<dbReference type="AlphaFoldDB" id="A0A5B7JFL3"/>
<accession>A0A5B7JFL3</accession>
<dbReference type="EMBL" id="VSRR010088791">
    <property type="protein sequence ID" value="MPC91738.1"/>
    <property type="molecule type" value="Genomic_DNA"/>
</dbReference>
<evidence type="ECO:0000313" key="1">
    <source>
        <dbReference type="EMBL" id="MPC91738.1"/>
    </source>
</evidence>
<gene>
    <name evidence="1" type="ORF">E2C01_086794</name>
</gene>
<organism evidence="1 2">
    <name type="scientific">Portunus trituberculatus</name>
    <name type="common">Swimming crab</name>
    <name type="synonym">Neptunus trituberculatus</name>
    <dbReference type="NCBI Taxonomy" id="210409"/>
    <lineage>
        <taxon>Eukaryota</taxon>
        <taxon>Metazoa</taxon>
        <taxon>Ecdysozoa</taxon>
        <taxon>Arthropoda</taxon>
        <taxon>Crustacea</taxon>
        <taxon>Multicrustacea</taxon>
        <taxon>Malacostraca</taxon>
        <taxon>Eumalacostraca</taxon>
        <taxon>Eucarida</taxon>
        <taxon>Decapoda</taxon>
        <taxon>Pleocyemata</taxon>
        <taxon>Brachyura</taxon>
        <taxon>Eubrachyura</taxon>
        <taxon>Portunoidea</taxon>
        <taxon>Portunidae</taxon>
        <taxon>Portuninae</taxon>
        <taxon>Portunus</taxon>
    </lineage>
</organism>
<reference evidence="1 2" key="1">
    <citation type="submission" date="2019-05" db="EMBL/GenBank/DDBJ databases">
        <title>Another draft genome of Portunus trituberculatus and its Hox gene families provides insights of decapod evolution.</title>
        <authorList>
            <person name="Jeong J.-H."/>
            <person name="Song I."/>
            <person name="Kim S."/>
            <person name="Choi T."/>
            <person name="Kim D."/>
            <person name="Ryu S."/>
            <person name="Kim W."/>
        </authorList>
    </citation>
    <scope>NUCLEOTIDE SEQUENCE [LARGE SCALE GENOMIC DNA]</scope>
    <source>
        <tissue evidence="1">Muscle</tissue>
    </source>
</reference>
<comment type="caution">
    <text evidence="1">The sequence shown here is derived from an EMBL/GenBank/DDBJ whole genome shotgun (WGS) entry which is preliminary data.</text>
</comment>
<proteinExistence type="predicted"/>
<keyword evidence="2" id="KW-1185">Reference proteome</keyword>
<sequence length="72" mass="8155">MFPAPVKGNESSAVLKLRGDHLFIRYSVSHFGYSKELTWRRRAVYRQPTSLAFPSLDPPCPSATTRSSRLES</sequence>